<dbReference type="InterPro" id="IPR013783">
    <property type="entry name" value="Ig-like_fold"/>
</dbReference>
<keyword evidence="4" id="KW-0326">Glycosidase</keyword>
<dbReference type="SUPFAM" id="SSF49452">
    <property type="entry name" value="Starch-binding domain-like"/>
    <property type="match status" value="1"/>
</dbReference>
<sequence>MAELERMPAVSWALFRATFQPCSDRATTNKTATNSFRSIYTINSRIAEGVAVSVGQYSEDSYISSKNWFLNTLAAAELPFDALFTWNGQESITITSVSLAFWKDLYFSAAVAYKPTWSYAASLTAAARRAFVVPYSRGELTASSVPSFCTPTFVIGAYSTVPNGASPASQNPVTGDISPTTTGKPTSIIKILISASTGCTLPTSVAVTFNELNTTTTGDVSALGALNTANAIALSANGYTSANPLWAVTIAFVREL</sequence>
<organism evidence="4 5">
    <name type="scientific">Calycina marina</name>
    <dbReference type="NCBI Taxonomy" id="1763456"/>
    <lineage>
        <taxon>Eukaryota</taxon>
        <taxon>Fungi</taxon>
        <taxon>Dikarya</taxon>
        <taxon>Ascomycota</taxon>
        <taxon>Pezizomycotina</taxon>
        <taxon>Leotiomycetes</taxon>
        <taxon>Helotiales</taxon>
        <taxon>Pezizellaceae</taxon>
        <taxon>Calycina</taxon>
    </lineage>
</organism>
<dbReference type="Gene3D" id="1.50.10.10">
    <property type="match status" value="1"/>
</dbReference>
<feature type="domain" description="GH15-like" evidence="3">
    <location>
        <begin position="17"/>
        <end position="116"/>
    </location>
</feature>
<dbReference type="Proteomes" id="UP000887226">
    <property type="component" value="Unassembled WGS sequence"/>
</dbReference>
<proteinExistence type="predicted"/>
<comment type="caution">
    <text evidence="4">The sequence shown here is derived from an EMBL/GenBank/DDBJ whole genome shotgun (WGS) entry which is preliminary data.</text>
</comment>
<evidence type="ECO:0000313" key="4">
    <source>
        <dbReference type="EMBL" id="KAG9239871.1"/>
    </source>
</evidence>
<evidence type="ECO:0000256" key="1">
    <source>
        <dbReference type="ARBA" id="ARBA00023277"/>
    </source>
</evidence>
<dbReference type="EMBL" id="MU254780">
    <property type="protein sequence ID" value="KAG9239871.1"/>
    <property type="molecule type" value="Genomic_DNA"/>
</dbReference>
<accession>A0A9P7YU94</accession>
<dbReference type="Pfam" id="PF00723">
    <property type="entry name" value="Glyco_hydro_15"/>
    <property type="match status" value="1"/>
</dbReference>
<keyword evidence="2" id="KW-0624">Polysaccharide degradation</keyword>
<keyword evidence="4" id="KW-0378">Hydrolase</keyword>
<protein>
    <submittedName>
        <fullName evidence="4">Six-hairpin glycosidase-like protein</fullName>
    </submittedName>
</protein>
<dbReference type="InterPro" id="IPR012341">
    <property type="entry name" value="6hp_glycosidase-like_sf"/>
</dbReference>
<dbReference type="GO" id="GO:2001070">
    <property type="term" value="F:starch binding"/>
    <property type="evidence" value="ECO:0007669"/>
    <property type="project" value="InterPro"/>
</dbReference>
<dbReference type="Gene3D" id="2.60.40.10">
    <property type="entry name" value="Immunoglobulins"/>
    <property type="match status" value="1"/>
</dbReference>
<dbReference type="InterPro" id="IPR013784">
    <property type="entry name" value="Carb-bd-like_fold"/>
</dbReference>
<gene>
    <name evidence="4" type="ORF">BJ878DRAFT_547652</name>
</gene>
<reference evidence="4" key="1">
    <citation type="journal article" date="2021" name="IMA Fungus">
        <title>Genomic characterization of three marine fungi, including Emericellopsis atlantica sp. nov. with signatures of a generalist lifestyle and marine biomass degradation.</title>
        <authorList>
            <person name="Hagestad O.C."/>
            <person name="Hou L."/>
            <person name="Andersen J.H."/>
            <person name="Hansen E.H."/>
            <person name="Altermark B."/>
            <person name="Li C."/>
            <person name="Kuhnert E."/>
            <person name="Cox R.J."/>
            <person name="Crous P.W."/>
            <person name="Spatafora J.W."/>
            <person name="Lail K."/>
            <person name="Amirebrahimi M."/>
            <person name="Lipzen A."/>
            <person name="Pangilinan J."/>
            <person name="Andreopoulos W."/>
            <person name="Hayes R.D."/>
            <person name="Ng V."/>
            <person name="Grigoriev I.V."/>
            <person name="Jackson S.A."/>
            <person name="Sutton T.D.S."/>
            <person name="Dobson A.D.W."/>
            <person name="Rama T."/>
        </authorList>
    </citation>
    <scope>NUCLEOTIDE SEQUENCE</scope>
    <source>
        <strain evidence="4">TRa3180A</strain>
    </source>
</reference>
<keyword evidence="5" id="KW-1185">Reference proteome</keyword>
<dbReference type="OrthoDB" id="6123450at2759"/>
<dbReference type="SUPFAM" id="SSF48208">
    <property type="entry name" value="Six-hairpin glycosidases"/>
    <property type="match status" value="1"/>
</dbReference>
<evidence type="ECO:0000259" key="3">
    <source>
        <dbReference type="Pfam" id="PF00723"/>
    </source>
</evidence>
<dbReference type="GO" id="GO:0000272">
    <property type="term" value="P:polysaccharide catabolic process"/>
    <property type="evidence" value="ECO:0007669"/>
    <property type="project" value="UniProtKB-KW"/>
</dbReference>
<name>A0A9P7YU94_9HELO</name>
<evidence type="ECO:0000256" key="2">
    <source>
        <dbReference type="ARBA" id="ARBA00023326"/>
    </source>
</evidence>
<dbReference type="GO" id="GO:0016798">
    <property type="term" value="F:hydrolase activity, acting on glycosyl bonds"/>
    <property type="evidence" value="ECO:0007669"/>
    <property type="project" value="UniProtKB-KW"/>
</dbReference>
<dbReference type="InterPro" id="IPR008928">
    <property type="entry name" value="6-hairpin_glycosidase_sf"/>
</dbReference>
<evidence type="ECO:0000313" key="5">
    <source>
        <dbReference type="Proteomes" id="UP000887226"/>
    </source>
</evidence>
<dbReference type="AlphaFoldDB" id="A0A9P7YU94"/>
<keyword evidence="1" id="KW-0119">Carbohydrate metabolism</keyword>
<dbReference type="InterPro" id="IPR011613">
    <property type="entry name" value="GH15-like"/>
</dbReference>